<feature type="compositionally biased region" description="Low complexity" evidence="4">
    <location>
        <begin position="16"/>
        <end position="25"/>
    </location>
</feature>
<feature type="region of interest" description="Disordered" evidence="4">
    <location>
        <begin position="1"/>
        <end position="30"/>
    </location>
</feature>
<dbReference type="Pfam" id="PF05266">
    <property type="entry name" value="DUF724"/>
    <property type="match status" value="1"/>
</dbReference>
<feature type="compositionally biased region" description="Basic and acidic residues" evidence="4">
    <location>
        <begin position="588"/>
        <end position="618"/>
    </location>
</feature>
<dbReference type="SMART" id="SM00743">
    <property type="entry name" value="Agenet"/>
    <property type="match status" value="6"/>
</dbReference>
<dbReference type="Pfam" id="PF05641">
    <property type="entry name" value="Agenet"/>
    <property type="match status" value="4"/>
</dbReference>
<evidence type="ECO:0000313" key="6">
    <source>
        <dbReference type="Proteomes" id="UP000813463"/>
    </source>
</evidence>
<dbReference type="CDD" id="cd20406">
    <property type="entry name" value="Tudor_Agenet_AtDUF_rpt2_4"/>
    <property type="match status" value="3"/>
</dbReference>
<feature type="compositionally biased region" description="Basic and acidic residues" evidence="4">
    <location>
        <begin position="783"/>
        <end position="806"/>
    </location>
</feature>
<evidence type="ECO:0000313" key="7">
    <source>
        <dbReference type="RefSeq" id="XP_056684268.1"/>
    </source>
</evidence>
<dbReference type="RefSeq" id="XP_056684268.1">
    <property type="nucleotide sequence ID" value="XM_056828290.1"/>
</dbReference>
<dbReference type="Proteomes" id="UP000813463">
    <property type="component" value="Chromosome 5"/>
</dbReference>
<feature type="domain" description="Agenet" evidence="5">
    <location>
        <begin position="247"/>
        <end position="303"/>
    </location>
</feature>
<dbReference type="InterPro" id="IPR008395">
    <property type="entry name" value="Agenet-like_dom"/>
</dbReference>
<dbReference type="GeneID" id="110775969"/>
<keyword evidence="3" id="KW-0175">Coiled coil</keyword>
<feature type="compositionally biased region" description="Polar residues" evidence="4">
    <location>
        <begin position="445"/>
        <end position="461"/>
    </location>
</feature>
<evidence type="ECO:0000256" key="2">
    <source>
        <dbReference type="ARBA" id="ARBA00022604"/>
    </source>
</evidence>
<gene>
    <name evidence="7" type="primary">LOC110775969</name>
</gene>
<reference evidence="7" key="2">
    <citation type="submission" date="2025-08" db="UniProtKB">
        <authorList>
            <consortium name="RefSeq"/>
        </authorList>
    </citation>
    <scope>IDENTIFICATION</scope>
    <source>
        <tissue evidence="7">Leaf</tissue>
    </source>
</reference>
<feature type="region of interest" description="Disordered" evidence="4">
    <location>
        <begin position="1217"/>
        <end position="1332"/>
    </location>
</feature>
<feature type="domain" description="Agenet" evidence="5">
    <location>
        <begin position="1081"/>
        <end position="1152"/>
    </location>
</feature>
<evidence type="ECO:0000256" key="3">
    <source>
        <dbReference type="SAM" id="Coils"/>
    </source>
</evidence>
<protein>
    <recommendedName>
        <fullName evidence="5">Agenet domain-containing protein</fullName>
    </recommendedName>
</protein>
<feature type="compositionally biased region" description="Polar residues" evidence="4">
    <location>
        <begin position="410"/>
        <end position="431"/>
    </location>
</feature>
<feature type="compositionally biased region" description="Basic and acidic residues" evidence="4">
    <location>
        <begin position="1283"/>
        <end position="1295"/>
    </location>
</feature>
<feature type="domain" description="Agenet" evidence="5">
    <location>
        <begin position="180"/>
        <end position="245"/>
    </location>
</feature>
<keyword evidence="1" id="KW-0813">Transport</keyword>
<evidence type="ECO:0000259" key="5">
    <source>
        <dbReference type="SMART" id="SM00743"/>
    </source>
</evidence>
<feature type="region of interest" description="Disordered" evidence="4">
    <location>
        <begin position="737"/>
        <end position="810"/>
    </location>
</feature>
<proteinExistence type="predicted"/>
<feature type="domain" description="Agenet" evidence="5">
    <location>
        <begin position="30"/>
        <end position="106"/>
    </location>
</feature>
<keyword evidence="6" id="KW-1185">Reference proteome</keyword>
<dbReference type="PANTHER" id="PTHR31917:SF164">
    <property type="entry name" value="DUF724 DOMAIN-CONTAINING PROTEIN 7-LIKE"/>
    <property type="match status" value="1"/>
</dbReference>
<accession>A0ABM3QLN5</accession>
<sequence>MQPKIKTKGLENQTKPPTSSTPSTSLQNHPIFPIGSEVEVTSDEEGFSGAWYCATVIQPSSSEQQQQGVDGKVFVEYKNLLNEHDPSLLKEFVDVEFLRPKPPLDEDDKISFDLDDAVDAFYQDGWWSGIVTSVVSKDKYRVTFYNPPDELEFHSSDLRVHKDWVHGIWVLPQFQRMRDLNFSPGTAVEVNTDPDSSSDVWFPATFIKQAANNSYLVEFQSSKEVGLQKVAVDSLHIRPSPPCSSNKAFNLLEKVDAFYDFRWLSGVVTKILADGRYIVYFKRTKKEKELSHTDLRLHMEWNSGKWIHFSQDTSVTSNSEKRSNYVVNGGNKDKTCVPFEVSVVVKKNAALDRNSTVTLKSCQKELTPGNEKASYSSATPSSKRTKQTSANGDSYSRPSRRSNEEPASNVLLSSETCKSKTQQMENSSYGTPLNLDSPPPGHSVQFKTKQFEDSSQPSDPTEMTVDYDKHSASRKRGRPPRQRALPSEDVDGETIDQTPISSDVMKPFGTIVMGLTHDGKMVDSLGESSSQHRKAVEDEEKNADSSADHESIVSNGSEQQKEGEVTNLKRKRGRPPKVLFRLGSPQTKEAEFAEEEKKNDASDAKGDERHSPTNEVEKPVAMVEPSGINDSTPADYDASVRKFTEQIKLLSDIRRLNTRSTSKKTGRKQRKVPTESVMVDINEPVKPIILRKGRKQKPTKLVETQIEDGVDNSRMRVIEVFNNGVARDVDRDRVIAGTSSNASDDDRPLSAWFEGIPPGGTAGQSSESGERGEEIRTAAVGQLEEKEQDKSTSTENGSREQDKNDEIPIQSQSTAIVVPVEEQDLPFVKNSLIWELIENMEVLKRIPQKPHFWPLYNCKEECREGLAIGSMVTFTSLVERISKSRFSDPITQLDGYLEALVDLEELGFSVSPVRDQLKRMMSIKFRCEKAESSSKEIETKILERRLEQSKINEEVAELDKKIAELKEKRALVVSKKEKKDAEVTLLQTNIDAVKYSIEQAEREFEKETTSLCAVYKTSYYLYALRTGLMFDEPQISIVYNELFYIVTEYNPPFLLPLSPESSLVFSLLNSTMADDESEYEQIFKKGTIVEVSSEDEGLRGSWYTATVLRTISRKSHQIFVEYHNLMEDDAGSRHLCEYVDALLVRPIPPREPNRLYSLMEDVDAYHNDGWWEGVVTKIVEPSSSYSVFFRCSREQIDFSPSDLRLHREWVRGNLWVPPLEQHASPPPSQRKRSGEDGRNGRGTRGGGERDIGRRSANTSTKQDGFVTNGRCTEERRRSNRSISNDREARKIKDGKLGISSNGACKKHENGKLKEPRRRASKNAGRQLAPLPR</sequence>
<feature type="compositionally biased region" description="Basic and acidic residues" evidence="4">
    <location>
        <begin position="542"/>
        <end position="551"/>
    </location>
</feature>
<dbReference type="InterPro" id="IPR007930">
    <property type="entry name" value="DUF724"/>
</dbReference>
<feature type="region of interest" description="Disordered" evidence="4">
    <location>
        <begin position="520"/>
        <end position="635"/>
    </location>
</feature>
<dbReference type="InterPro" id="IPR014002">
    <property type="entry name" value="Agenet_dom_plant"/>
</dbReference>
<feature type="compositionally biased region" description="Polar residues" evidence="4">
    <location>
        <begin position="373"/>
        <end position="397"/>
    </location>
</feature>
<organism evidence="6 7">
    <name type="scientific">Spinacia oleracea</name>
    <name type="common">Spinach</name>
    <dbReference type="NCBI Taxonomy" id="3562"/>
    <lineage>
        <taxon>Eukaryota</taxon>
        <taxon>Viridiplantae</taxon>
        <taxon>Streptophyta</taxon>
        <taxon>Embryophyta</taxon>
        <taxon>Tracheophyta</taxon>
        <taxon>Spermatophyta</taxon>
        <taxon>Magnoliopsida</taxon>
        <taxon>eudicotyledons</taxon>
        <taxon>Gunneridae</taxon>
        <taxon>Pentapetalae</taxon>
        <taxon>Caryophyllales</taxon>
        <taxon>Chenopodiaceae</taxon>
        <taxon>Chenopodioideae</taxon>
        <taxon>Anserineae</taxon>
        <taxon>Spinacia</taxon>
    </lineage>
</organism>
<keyword evidence="2" id="KW-0341">Growth regulation</keyword>
<feature type="domain" description="Agenet" evidence="5">
    <location>
        <begin position="1154"/>
        <end position="1211"/>
    </location>
</feature>
<name>A0ABM3QLN5_SPIOL</name>
<reference evidence="6" key="1">
    <citation type="journal article" date="2021" name="Nat. Commun.">
        <title>Genomic analyses provide insights into spinach domestication and the genetic basis of agronomic traits.</title>
        <authorList>
            <person name="Cai X."/>
            <person name="Sun X."/>
            <person name="Xu C."/>
            <person name="Sun H."/>
            <person name="Wang X."/>
            <person name="Ge C."/>
            <person name="Zhang Z."/>
            <person name="Wang Q."/>
            <person name="Fei Z."/>
            <person name="Jiao C."/>
            <person name="Wang Q."/>
        </authorList>
    </citation>
    <scope>NUCLEOTIDE SEQUENCE [LARGE SCALE GENOMIC DNA]</scope>
    <source>
        <strain evidence="6">cv. Varoflay</strain>
    </source>
</reference>
<evidence type="ECO:0000256" key="4">
    <source>
        <dbReference type="SAM" id="MobiDB-lite"/>
    </source>
</evidence>
<feature type="compositionally biased region" description="Basic residues" evidence="4">
    <location>
        <begin position="472"/>
        <end position="481"/>
    </location>
</feature>
<dbReference type="CDD" id="cd20405">
    <property type="entry name" value="Tudor_Agenet_AtDUF_rpt1_3"/>
    <property type="match status" value="2"/>
</dbReference>
<dbReference type="PANTHER" id="PTHR31917">
    <property type="entry name" value="AGENET DOMAIN-CONTAINING PROTEIN-RELATED"/>
    <property type="match status" value="1"/>
</dbReference>
<feature type="coiled-coil region" evidence="3">
    <location>
        <begin position="948"/>
        <end position="1003"/>
    </location>
</feature>
<feature type="domain" description="Agenet" evidence="5">
    <location>
        <begin position="110"/>
        <end position="166"/>
    </location>
</feature>
<evidence type="ECO:0000256" key="1">
    <source>
        <dbReference type="ARBA" id="ARBA00022448"/>
    </source>
</evidence>
<feature type="region of interest" description="Disordered" evidence="4">
    <location>
        <begin position="362"/>
        <end position="502"/>
    </location>
</feature>